<protein>
    <submittedName>
        <fullName evidence="1">Uncharacterized protein</fullName>
    </submittedName>
</protein>
<evidence type="ECO:0000313" key="1">
    <source>
        <dbReference type="EMBL" id="CDJ38999.1"/>
    </source>
</evidence>
<dbReference type="GO" id="GO:0003341">
    <property type="term" value="P:cilium movement"/>
    <property type="evidence" value="ECO:0007669"/>
    <property type="project" value="TreeGrafter"/>
</dbReference>
<dbReference type="GO" id="GO:1904158">
    <property type="term" value="P:axonemal central apparatus assembly"/>
    <property type="evidence" value="ECO:0007669"/>
    <property type="project" value="TreeGrafter"/>
</dbReference>
<proteinExistence type="predicted"/>
<dbReference type="InterPro" id="IPR033305">
    <property type="entry name" value="Hydin-like"/>
</dbReference>
<dbReference type="EMBL" id="HG674134">
    <property type="protein sequence ID" value="CDJ38999.1"/>
    <property type="molecule type" value="Genomic_DNA"/>
</dbReference>
<organism evidence="1 2">
    <name type="scientific">Eimeria tenella</name>
    <name type="common">Coccidian parasite</name>
    <dbReference type="NCBI Taxonomy" id="5802"/>
    <lineage>
        <taxon>Eukaryota</taxon>
        <taxon>Sar</taxon>
        <taxon>Alveolata</taxon>
        <taxon>Apicomplexa</taxon>
        <taxon>Conoidasida</taxon>
        <taxon>Coccidia</taxon>
        <taxon>Eucoccidiorida</taxon>
        <taxon>Eimeriorina</taxon>
        <taxon>Eimeriidae</taxon>
        <taxon>Eimeria</taxon>
    </lineage>
</organism>
<accession>U6KRM6</accession>
<dbReference type="AlphaFoldDB" id="U6KRM6"/>
<name>U6KRM6_EIMTE</name>
<sequence>MIGTATEPTVEQTVEIVAACKQQTIVNIKIRNWLGSRQTFNATYTILQPTGGHGLQVQAPTFLDVPGGQIREYRFSVSALKPCNSVVRFQFTNPSTGDFTLADARIQFNEGGSMGTINFNGNTRQLYRHRLDIENPSSKRASIQCTSTHQEISFLPQSFAVAPQTTSTVDILMRPTVPGSGEASVLLTSEELGLFKYLVKYEMKNPGVEKRITFSAPLGRDSQQYVRFMHFGKKATLYQISLEFPAEYSLPQRPANAPDMFILESKVMQLPADIDGQGIEICVPVKFVPSRLQDTKAILCVRGAEGQEYKALLVGRATAPEAQGPIKVPKGKGLLIEFKNPLDTATEFAAQVDQPAFSLDKKSFRLEPRRSTTLTVATKTEAKATGNVANTLGIMDRHEPLKVLAYLLTDARS</sequence>
<reference evidence="1" key="1">
    <citation type="submission" date="2013-10" db="EMBL/GenBank/DDBJ databases">
        <title>Genomic analysis of the causative agents of coccidiosis in chickens.</title>
        <authorList>
            <person name="Reid A.J."/>
            <person name="Blake D."/>
            <person name="Billington K."/>
            <person name="Browne H."/>
            <person name="Dunn M."/>
            <person name="Hung S."/>
            <person name="Kawahara F."/>
            <person name="Miranda-Saavedra D."/>
            <person name="Mourier T."/>
            <person name="Nagra H."/>
            <person name="Otto T.D."/>
            <person name="Rawlings N."/>
            <person name="Sanchez A."/>
            <person name="Sanders M."/>
            <person name="Subramaniam C."/>
            <person name="Tay Y."/>
            <person name="Dear P."/>
            <person name="Doerig C."/>
            <person name="Gruber A."/>
            <person name="Parkinson J."/>
            <person name="Shirley M."/>
            <person name="Wan K.L."/>
            <person name="Berriman M."/>
            <person name="Tomley F."/>
            <person name="Pain A."/>
        </authorList>
    </citation>
    <scope>NUCLEOTIDE SEQUENCE [LARGE SCALE GENOMIC DNA]</scope>
    <source>
        <strain evidence="1">Houghton</strain>
    </source>
</reference>
<evidence type="ECO:0000313" key="2">
    <source>
        <dbReference type="Proteomes" id="UP000030747"/>
    </source>
</evidence>
<dbReference type="OMA" id="CKSPDIN"/>
<dbReference type="PANTHER" id="PTHR23053:SF0">
    <property type="entry name" value="HYDROCEPHALUS-INDUCING PROTEIN HOMOLOG"/>
    <property type="match status" value="1"/>
</dbReference>
<dbReference type="PANTHER" id="PTHR23053">
    <property type="entry name" value="DLEC1 DELETED IN LUNG AND ESOPHAGEAL CANCER 1"/>
    <property type="match status" value="1"/>
</dbReference>
<dbReference type="Proteomes" id="UP000030747">
    <property type="component" value="Unassembled WGS sequence"/>
</dbReference>
<keyword evidence="2" id="KW-1185">Reference proteome</keyword>
<gene>
    <name evidence="1" type="ORF">ETH_00029290</name>
</gene>
<dbReference type="GeneID" id="25254951"/>
<dbReference type="OrthoDB" id="431629at2759"/>
<dbReference type="GO" id="GO:0005930">
    <property type="term" value="C:axoneme"/>
    <property type="evidence" value="ECO:0007669"/>
    <property type="project" value="TreeGrafter"/>
</dbReference>
<reference evidence="1" key="2">
    <citation type="submission" date="2013-10" db="EMBL/GenBank/DDBJ databases">
        <authorList>
            <person name="Aslett M."/>
        </authorList>
    </citation>
    <scope>NUCLEOTIDE SEQUENCE [LARGE SCALE GENOMIC DNA]</scope>
    <source>
        <strain evidence="1">Houghton</strain>
    </source>
</reference>
<dbReference type="VEuPathDB" id="ToxoDB:ETH2_1327900"/>
<dbReference type="VEuPathDB" id="ToxoDB:ETH_00029290"/>
<dbReference type="RefSeq" id="XP_013229754.1">
    <property type="nucleotide sequence ID" value="XM_013374300.1"/>
</dbReference>